<feature type="domain" description="AB hydrolase-1" evidence="1">
    <location>
        <begin position="12"/>
        <end position="236"/>
    </location>
</feature>
<gene>
    <name evidence="2" type="ORF">CCHLO57077_00015739</name>
</gene>
<accession>A0AA35LTT6</accession>
<proteinExistence type="predicted"/>
<protein>
    <recommendedName>
        <fullName evidence="1">AB hydrolase-1 domain-containing protein</fullName>
    </recommendedName>
</protein>
<name>A0AA35LTT6_9HYPO</name>
<evidence type="ECO:0000313" key="3">
    <source>
        <dbReference type="Proteomes" id="UP001160390"/>
    </source>
</evidence>
<sequence length="256" mass="28201">MHPVENSLICIVHGGWHQPLHYRHLIDALTAKGHTVVCPQLATSGYDDATQKKNYHDDVARVHESLLPYLDQGHKALVIGHSFGGISATAATWGHTVEERTVKGLLGGISALIYISAYPDHTKPILSSALADPEKPVLDPVTQMWTHQGAAEIMYHDSDPDKLQPALAQLLRLSAKALMCEPICTAPQVKIDKYFLVSRNDRIIPAEYQRECAKYAGASIIELDCGHSAFLRSREVEKIVEFVGDVLNNKANRLGL</sequence>
<comment type="caution">
    <text evidence="2">The sequence shown here is derived from an EMBL/GenBank/DDBJ whole genome shotgun (WGS) entry which is preliminary data.</text>
</comment>
<dbReference type="PANTHER" id="PTHR37017:SF10">
    <property type="entry name" value="AB HYDROLASE-1 DOMAIN-CONTAINING PROTEIN"/>
    <property type="match status" value="1"/>
</dbReference>
<dbReference type="Proteomes" id="UP001160390">
    <property type="component" value="Unassembled WGS sequence"/>
</dbReference>
<keyword evidence="3" id="KW-1185">Reference proteome</keyword>
<organism evidence="2 3">
    <name type="scientific">Clonostachys chloroleuca</name>
    <dbReference type="NCBI Taxonomy" id="1926264"/>
    <lineage>
        <taxon>Eukaryota</taxon>
        <taxon>Fungi</taxon>
        <taxon>Dikarya</taxon>
        <taxon>Ascomycota</taxon>
        <taxon>Pezizomycotina</taxon>
        <taxon>Sordariomycetes</taxon>
        <taxon>Hypocreomycetidae</taxon>
        <taxon>Hypocreales</taxon>
        <taxon>Bionectriaceae</taxon>
        <taxon>Clonostachys</taxon>
    </lineage>
</organism>
<dbReference type="Gene3D" id="3.40.50.1820">
    <property type="entry name" value="alpha/beta hydrolase"/>
    <property type="match status" value="1"/>
</dbReference>
<dbReference type="InterPro" id="IPR000073">
    <property type="entry name" value="AB_hydrolase_1"/>
</dbReference>
<dbReference type="PANTHER" id="PTHR37017">
    <property type="entry name" value="AB HYDROLASE-1 DOMAIN-CONTAINING PROTEIN-RELATED"/>
    <property type="match status" value="1"/>
</dbReference>
<dbReference type="AlphaFoldDB" id="A0AA35LTT6"/>
<evidence type="ECO:0000313" key="2">
    <source>
        <dbReference type="EMBL" id="CAI6067451.1"/>
    </source>
</evidence>
<dbReference type="SUPFAM" id="SSF53474">
    <property type="entry name" value="alpha/beta-Hydrolases"/>
    <property type="match status" value="1"/>
</dbReference>
<dbReference type="InterPro" id="IPR052897">
    <property type="entry name" value="Sec-Metab_Biosynth_Hydrolase"/>
</dbReference>
<evidence type="ECO:0000259" key="1">
    <source>
        <dbReference type="Pfam" id="PF12697"/>
    </source>
</evidence>
<reference evidence="2" key="1">
    <citation type="submission" date="2023-01" db="EMBL/GenBank/DDBJ databases">
        <authorList>
            <person name="Piombo E."/>
        </authorList>
    </citation>
    <scope>NUCLEOTIDE SEQUENCE</scope>
</reference>
<dbReference type="InterPro" id="IPR029058">
    <property type="entry name" value="AB_hydrolase_fold"/>
</dbReference>
<dbReference type="EMBL" id="CABFNP030000627">
    <property type="protein sequence ID" value="CAI6067451.1"/>
    <property type="molecule type" value="Genomic_DNA"/>
</dbReference>
<dbReference type="Pfam" id="PF12697">
    <property type="entry name" value="Abhydrolase_6"/>
    <property type="match status" value="1"/>
</dbReference>